<dbReference type="AlphaFoldDB" id="A0A6S7FVT2"/>
<dbReference type="Gene3D" id="3.30.200.20">
    <property type="entry name" value="Phosphorylase Kinase, domain 1"/>
    <property type="match status" value="1"/>
</dbReference>
<name>A0A6S7FVT2_PARCT</name>
<dbReference type="PROSITE" id="PS00108">
    <property type="entry name" value="PROTEIN_KINASE_ST"/>
    <property type="match status" value="1"/>
</dbReference>
<dbReference type="EMBL" id="CACRXK020000117">
    <property type="protein sequence ID" value="CAB3978490.1"/>
    <property type="molecule type" value="Genomic_DNA"/>
</dbReference>
<evidence type="ECO:0000256" key="2">
    <source>
        <dbReference type="ARBA" id="ARBA00022679"/>
    </source>
</evidence>
<dbReference type="OrthoDB" id="283111at2759"/>
<dbReference type="PANTHER" id="PTHR45646">
    <property type="entry name" value="SERINE/THREONINE-PROTEIN KINASE DOA-RELATED"/>
    <property type="match status" value="1"/>
</dbReference>
<dbReference type="Gene3D" id="1.10.510.10">
    <property type="entry name" value="Transferase(Phosphotransferase) domain 1"/>
    <property type="match status" value="1"/>
</dbReference>
<dbReference type="PROSITE" id="PS00107">
    <property type="entry name" value="PROTEIN_KINASE_ATP"/>
    <property type="match status" value="1"/>
</dbReference>
<evidence type="ECO:0000256" key="6">
    <source>
        <dbReference type="ARBA" id="ARBA00037966"/>
    </source>
</evidence>
<gene>
    <name evidence="9" type="ORF">PACLA_8A030095</name>
</gene>
<comment type="caution">
    <text evidence="9">The sequence shown here is derived from an EMBL/GenBank/DDBJ whole genome shotgun (WGS) entry which is preliminary data.</text>
</comment>
<dbReference type="GO" id="GO:0043484">
    <property type="term" value="P:regulation of RNA splicing"/>
    <property type="evidence" value="ECO:0007669"/>
    <property type="project" value="TreeGrafter"/>
</dbReference>
<dbReference type="GO" id="GO:0005524">
    <property type="term" value="F:ATP binding"/>
    <property type="evidence" value="ECO:0007669"/>
    <property type="project" value="UniProtKB-UniRule"/>
</dbReference>
<keyword evidence="3 7" id="KW-0547">Nucleotide-binding</keyword>
<dbReference type="Pfam" id="PF00069">
    <property type="entry name" value="Pkinase"/>
    <property type="match status" value="1"/>
</dbReference>
<dbReference type="SUPFAM" id="SSF56112">
    <property type="entry name" value="Protein kinase-like (PK-like)"/>
    <property type="match status" value="1"/>
</dbReference>
<dbReference type="GO" id="GO:0005634">
    <property type="term" value="C:nucleus"/>
    <property type="evidence" value="ECO:0007669"/>
    <property type="project" value="TreeGrafter"/>
</dbReference>
<keyword evidence="1 7" id="KW-0723">Serine/threonine-protein kinase</keyword>
<feature type="compositionally biased region" description="Low complexity" evidence="8">
    <location>
        <begin position="35"/>
        <end position="45"/>
    </location>
</feature>
<dbReference type="InterPro" id="IPR017441">
    <property type="entry name" value="Protein_kinase_ATP_BS"/>
</dbReference>
<evidence type="ECO:0000256" key="7">
    <source>
        <dbReference type="RuleBase" id="RU000304"/>
    </source>
</evidence>
<dbReference type="InterPro" id="IPR000719">
    <property type="entry name" value="Prot_kinase_dom"/>
</dbReference>
<dbReference type="CDD" id="cd14134">
    <property type="entry name" value="PKc_CLK"/>
    <property type="match status" value="1"/>
</dbReference>
<feature type="compositionally biased region" description="Basic residues" evidence="8">
    <location>
        <begin position="61"/>
        <end position="79"/>
    </location>
</feature>
<sequence>MKFEENMPRSRRRREGSSEESSVASYRRKRHRRSSPYASHSSRSTYRSRRYEDSKSSTGSGRRRPRSRSRSERRQRRRRDSPNDSKYSKERQGSEEKGRKDGTSQMVQDDKDGHLKYKPGDWLNERYKILSMLGEGTFAKCLECYDSSTRQTVAVKVIKNVDRYRDAAKIEIKVLEKICQRNSADKNLCIMLVDWFDHHGHICLIFERLGLSVFEFMKENSYQGYPLDQVRHISYQLTAAIKFLHSMSLCHTDLKPENMLFVDSSSDLFRNEKMTRDRIVRKPDIKVIDFGSATFEDDHHSRTVSTRHYRAPEVVLELGWSYPCDVWSIGCIMFELYTGFTLFQTHENKEHLAMMERILGRLPSSMCWESKKTKYFYKGRLDWDERSSDGKYVRENCKSLRKYAKSKEESHQSFFDLLECMLEYQPEQRITAAEALEHPFFDQMCSPSRTNSSSPRTSR</sequence>
<protein>
    <submittedName>
        <fullName evidence="9">Dual specificity kinase CLK2 isoform X1</fullName>
    </submittedName>
</protein>
<dbReference type="PROSITE" id="PS50011">
    <property type="entry name" value="PROTEIN_KINASE_DOM"/>
    <property type="match status" value="1"/>
</dbReference>
<dbReference type="InterPro" id="IPR008271">
    <property type="entry name" value="Ser/Thr_kinase_AS"/>
</dbReference>
<evidence type="ECO:0000313" key="9">
    <source>
        <dbReference type="EMBL" id="CAB3978490.1"/>
    </source>
</evidence>
<dbReference type="Proteomes" id="UP001152795">
    <property type="component" value="Unassembled WGS sequence"/>
</dbReference>
<organism evidence="9 10">
    <name type="scientific">Paramuricea clavata</name>
    <name type="common">Red gorgonian</name>
    <name type="synonym">Violescent sea-whip</name>
    <dbReference type="NCBI Taxonomy" id="317549"/>
    <lineage>
        <taxon>Eukaryota</taxon>
        <taxon>Metazoa</taxon>
        <taxon>Cnidaria</taxon>
        <taxon>Anthozoa</taxon>
        <taxon>Octocorallia</taxon>
        <taxon>Malacalcyonacea</taxon>
        <taxon>Plexauridae</taxon>
        <taxon>Paramuricea</taxon>
    </lineage>
</organism>
<keyword evidence="10" id="KW-1185">Reference proteome</keyword>
<comment type="similarity">
    <text evidence="6">Belongs to the protein kinase superfamily. CMGC Ser/Thr protein kinase family. Lammer subfamily.</text>
</comment>
<evidence type="ECO:0000256" key="5">
    <source>
        <dbReference type="ARBA" id="ARBA00022840"/>
    </source>
</evidence>
<evidence type="ECO:0000256" key="1">
    <source>
        <dbReference type="ARBA" id="ARBA00022527"/>
    </source>
</evidence>
<evidence type="ECO:0000313" key="10">
    <source>
        <dbReference type="Proteomes" id="UP001152795"/>
    </source>
</evidence>
<evidence type="ECO:0000256" key="3">
    <source>
        <dbReference type="ARBA" id="ARBA00022741"/>
    </source>
</evidence>
<keyword evidence="4 9" id="KW-0418">Kinase</keyword>
<dbReference type="PANTHER" id="PTHR45646:SF11">
    <property type="entry name" value="SERINE_THREONINE-PROTEIN KINASE DOA"/>
    <property type="match status" value="1"/>
</dbReference>
<proteinExistence type="inferred from homology"/>
<keyword evidence="5 7" id="KW-0067">ATP-binding</keyword>
<evidence type="ECO:0000256" key="8">
    <source>
        <dbReference type="SAM" id="MobiDB-lite"/>
    </source>
</evidence>
<dbReference type="GO" id="GO:0004674">
    <property type="term" value="F:protein serine/threonine kinase activity"/>
    <property type="evidence" value="ECO:0007669"/>
    <property type="project" value="UniProtKB-KW"/>
</dbReference>
<dbReference type="SMART" id="SM00220">
    <property type="entry name" value="S_TKc"/>
    <property type="match status" value="1"/>
</dbReference>
<accession>A0A6S7FVT2</accession>
<dbReference type="InterPro" id="IPR011009">
    <property type="entry name" value="Kinase-like_dom_sf"/>
</dbReference>
<evidence type="ECO:0000256" key="4">
    <source>
        <dbReference type="ARBA" id="ARBA00022777"/>
    </source>
</evidence>
<keyword evidence="2" id="KW-0808">Transferase</keyword>
<reference evidence="9" key="1">
    <citation type="submission" date="2020-04" db="EMBL/GenBank/DDBJ databases">
        <authorList>
            <person name="Alioto T."/>
            <person name="Alioto T."/>
            <person name="Gomez Garrido J."/>
        </authorList>
    </citation>
    <scope>NUCLEOTIDE SEQUENCE</scope>
    <source>
        <strain evidence="9">A484AB</strain>
    </source>
</reference>
<feature type="compositionally biased region" description="Basic and acidic residues" evidence="8">
    <location>
        <begin position="80"/>
        <end position="115"/>
    </location>
</feature>
<dbReference type="InterPro" id="IPR051175">
    <property type="entry name" value="CLK_kinases"/>
</dbReference>
<feature type="region of interest" description="Disordered" evidence="8">
    <location>
        <begin position="1"/>
        <end position="115"/>
    </location>
</feature>